<dbReference type="GO" id="GO:0008652">
    <property type="term" value="P:amino acid biosynthetic process"/>
    <property type="evidence" value="ECO:0007669"/>
    <property type="project" value="UniProtKB-ARBA"/>
</dbReference>
<dbReference type="InterPro" id="IPR036038">
    <property type="entry name" value="Aminotransferase-like"/>
</dbReference>
<dbReference type="InterPro" id="IPR050571">
    <property type="entry name" value="Class-IV_PLP-Dep_Aminotrnsfr"/>
</dbReference>
<keyword evidence="7" id="KW-0456">Lyase</keyword>
<comment type="cofactor">
    <cofactor evidence="1 6">
        <name>pyridoxal 5'-phosphate</name>
        <dbReference type="ChEBI" id="CHEBI:597326"/>
    </cofactor>
</comment>
<name>A0A248THX2_9BACI</name>
<comment type="similarity">
    <text evidence="2 5">Belongs to the class-IV pyridoxal-phosphate-dependent aminotransferase family.</text>
</comment>
<dbReference type="Proteomes" id="UP000215137">
    <property type="component" value="Chromosome"/>
</dbReference>
<dbReference type="Gene3D" id="3.30.470.10">
    <property type="match status" value="1"/>
</dbReference>
<sequence>MYISVNGKLVRKEEASISPFDHGYLYGLGLFETFRIYNGHPFLLDDHLARLKQGLDAVCIRSPFNGREELQFRLAELLEMNQLRNARIRVNVSAGIGEVGLRADHYIEPTVIIFANELPEAPLPVEKNGKILSIRRNTPEGAERLKSHHFLNNILAKQELGADNTLEGIFLTKEGFLAEGISSNVFWTKGNVLYTPAIDTGILNGITRQFIIKIAKKLRLEIEEGVFHRAEIVDADEIFITNSIQEIVPLKTMEGRKLPGLNGPIVTLLQGVYKQQRENLWSRDSF</sequence>
<gene>
    <name evidence="7" type="ORF">CKF48_10415</name>
</gene>
<dbReference type="FunFam" id="3.20.10.10:FF:000002">
    <property type="entry name" value="D-alanine aminotransferase"/>
    <property type="match status" value="1"/>
</dbReference>
<evidence type="ECO:0000313" key="7">
    <source>
        <dbReference type="EMBL" id="ASV67690.1"/>
    </source>
</evidence>
<dbReference type="AlphaFoldDB" id="A0A248THX2"/>
<dbReference type="InterPro" id="IPR043131">
    <property type="entry name" value="BCAT-like_N"/>
</dbReference>
<dbReference type="PANTHER" id="PTHR42743">
    <property type="entry name" value="AMINO-ACID AMINOTRANSFERASE"/>
    <property type="match status" value="1"/>
</dbReference>
<dbReference type="SUPFAM" id="SSF56752">
    <property type="entry name" value="D-aminoacid aminotransferase-like PLP-dependent enzymes"/>
    <property type="match status" value="1"/>
</dbReference>
<keyword evidence="8" id="KW-1185">Reference proteome</keyword>
<evidence type="ECO:0000256" key="4">
    <source>
        <dbReference type="ARBA" id="ARBA00022898"/>
    </source>
</evidence>
<dbReference type="InterPro" id="IPR043132">
    <property type="entry name" value="BCAT-like_C"/>
</dbReference>
<dbReference type="OrthoDB" id="9805628at2"/>
<dbReference type="InterPro" id="IPR001544">
    <property type="entry name" value="Aminotrans_IV"/>
</dbReference>
<dbReference type="PROSITE" id="PS00770">
    <property type="entry name" value="AA_TRANSFER_CLASS_4"/>
    <property type="match status" value="1"/>
</dbReference>
<evidence type="ECO:0000256" key="6">
    <source>
        <dbReference type="RuleBase" id="RU004516"/>
    </source>
</evidence>
<dbReference type="GO" id="GO:0016829">
    <property type="term" value="F:lyase activity"/>
    <property type="evidence" value="ECO:0007669"/>
    <property type="project" value="UniProtKB-KW"/>
</dbReference>
<evidence type="ECO:0000313" key="8">
    <source>
        <dbReference type="Proteomes" id="UP000215137"/>
    </source>
</evidence>
<dbReference type="GO" id="GO:0005829">
    <property type="term" value="C:cytosol"/>
    <property type="evidence" value="ECO:0007669"/>
    <property type="project" value="TreeGrafter"/>
</dbReference>
<evidence type="ECO:0000256" key="1">
    <source>
        <dbReference type="ARBA" id="ARBA00001933"/>
    </source>
</evidence>
<dbReference type="RefSeq" id="WP_095371260.1">
    <property type="nucleotide sequence ID" value="NZ_CP022983.1"/>
</dbReference>
<evidence type="ECO:0000256" key="5">
    <source>
        <dbReference type="RuleBase" id="RU004106"/>
    </source>
</evidence>
<dbReference type="InterPro" id="IPR018300">
    <property type="entry name" value="Aminotrans_IV_CS"/>
</dbReference>
<organism evidence="7 8">
    <name type="scientific">Cytobacillus kochii</name>
    <dbReference type="NCBI Taxonomy" id="859143"/>
    <lineage>
        <taxon>Bacteria</taxon>
        <taxon>Bacillati</taxon>
        <taxon>Bacillota</taxon>
        <taxon>Bacilli</taxon>
        <taxon>Bacillales</taxon>
        <taxon>Bacillaceae</taxon>
        <taxon>Cytobacillus</taxon>
    </lineage>
</organism>
<evidence type="ECO:0000256" key="2">
    <source>
        <dbReference type="ARBA" id="ARBA00009320"/>
    </source>
</evidence>
<proteinExistence type="inferred from homology"/>
<reference evidence="7 8" key="1">
    <citation type="submission" date="2017-08" db="EMBL/GenBank/DDBJ databases">
        <title>Complete Genome Sequence of Bacillus kochii Oregon-R-modENCODE STRAIN BDGP4, isolated from Drosophila melanogaster gut.</title>
        <authorList>
            <person name="Wan K.H."/>
            <person name="Yu C."/>
            <person name="Park S."/>
            <person name="Hammonds A.S."/>
            <person name="Booth B.W."/>
            <person name="Celniker S.E."/>
        </authorList>
    </citation>
    <scope>NUCLEOTIDE SEQUENCE [LARGE SCALE GENOMIC DNA]</scope>
    <source>
        <strain evidence="7 8">BDGP4</strain>
    </source>
</reference>
<dbReference type="KEGG" id="bko:CKF48_10415"/>
<accession>A0A248THX2</accession>
<dbReference type="Gene3D" id="3.20.10.10">
    <property type="entry name" value="D-amino Acid Aminotransferase, subunit A, domain 2"/>
    <property type="match status" value="1"/>
</dbReference>
<evidence type="ECO:0000256" key="3">
    <source>
        <dbReference type="ARBA" id="ARBA00011738"/>
    </source>
</evidence>
<keyword evidence="4 6" id="KW-0663">Pyridoxal phosphate</keyword>
<protein>
    <submittedName>
        <fullName evidence="7">4-amino-4-deoxychorismate lyase</fullName>
    </submittedName>
</protein>
<comment type="subunit">
    <text evidence="3">Homodimer.</text>
</comment>
<dbReference type="GO" id="GO:0046394">
    <property type="term" value="P:carboxylic acid biosynthetic process"/>
    <property type="evidence" value="ECO:0007669"/>
    <property type="project" value="UniProtKB-ARBA"/>
</dbReference>
<dbReference type="EMBL" id="CP022983">
    <property type="protein sequence ID" value="ASV67690.1"/>
    <property type="molecule type" value="Genomic_DNA"/>
</dbReference>
<dbReference type="PANTHER" id="PTHR42743:SF11">
    <property type="entry name" value="AMINODEOXYCHORISMATE LYASE"/>
    <property type="match status" value="1"/>
</dbReference>
<dbReference type="Pfam" id="PF01063">
    <property type="entry name" value="Aminotran_4"/>
    <property type="match status" value="1"/>
</dbReference>
<dbReference type="NCBIfam" id="NF005800">
    <property type="entry name" value="PRK07650.1"/>
    <property type="match status" value="1"/>
</dbReference>